<feature type="region of interest" description="Disordered" evidence="1">
    <location>
        <begin position="288"/>
        <end position="309"/>
    </location>
</feature>
<name>A0AAV6Y0X3_9LAMI</name>
<evidence type="ECO:0000256" key="1">
    <source>
        <dbReference type="SAM" id="MobiDB-lite"/>
    </source>
</evidence>
<organism evidence="2 3">
    <name type="scientific">Buddleja alternifolia</name>
    <dbReference type="NCBI Taxonomy" id="168488"/>
    <lineage>
        <taxon>Eukaryota</taxon>
        <taxon>Viridiplantae</taxon>
        <taxon>Streptophyta</taxon>
        <taxon>Embryophyta</taxon>
        <taxon>Tracheophyta</taxon>
        <taxon>Spermatophyta</taxon>
        <taxon>Magnoliopsida</taxon>
        <taxon>eudicotyledons</taxon>
        <taxon>Gunneridae</taxon>
        <taxon>Pentapetalae</taxon>
        <taxon>asterids</taxon>
        <taxon>lamiids</taxon>
        <taxon>Lamiales</taxon>
        <taxon>Scrophulariaceae</taxon>
        <taxon>Buddlejeae</taxon>
        <taxon>Buddleja</taxon>
    </lineage>
</organism>
<dbReference type="PANTHER" id="PTHR31286">
    <property type="entry name" value="GLYCINE-RICH CELL WALL STRUCTURAL PROTEIN 1.8-LIKE"/>
    <property type="match status" value="1"/>
</dbReference>
<keyword evidence="3" id="KW-1185">Reference proteome</keyword>
<evidence type="ECO:0008006" key="4">
    <source>
        <dbReference type="Google" id="ProtNLM"/>
    </source>
</evidence>
<dbReference type="EMBL" id="WHWC01000002">
    <property type="protein sequence ID" value="KAG8388123.1"/>
    <property type="molecule type" value="Genomic_DNA"/>
</dbReference>
<dbReference type="InterPro" id="IPR040256">
    <property type="entry name" value="At4g02000-like"/>
</dbReference>
<dbReference type="Pfam" id="PF14223">
    <property type="entry name" value="Retrotran_gag_2"/>
    <property type="match status" value="1"/>
</dbReference>
<sequence length="412" mass="47201">MDAYNKWLDQDKSARFTMLRCMHNNLIREFEKYPTAKELWELLQVTYDSTSATRLRALTLKFNQYILDSKHFMIQHLDVMKDIIRDLQNARRFLQLEPPPTAGDPGLTAHSDGNKKSKSDLYAKKLKANTIPLELAARSAKKAFIHGMDSNVIATSAVVWMKQTWCFDGSPMRVLKWTSEFDPNEELPIMPIWIKVFGLRPHWFHHQLLYHIASLIGKPLELDDATTEIANPTVARICVEIKWRLNSKSNSGKSNSFSRCSMKGFLNIVHYVAIEYKLVFVSSPKGEKDLDTHNSHEQENPLIGQGSPNVVLETSKSCQDPKSLTMENNGVKDTRLVDINDQMFRILVQDTQLQNKDSSASYQERNGKYVEGLRMCKERALVASSSTEENDDDGRLQPDIAINLESIEERHR</sequence>
<dbReference type="PANTHER" id="PTHR31286:SF180">
    <property type="entry name" value="OS10G0362600 PROTEIN"/>
    <property type="match status" value="1"/>
</dbReference>
<comment type="caution">
    <text evidence="2">The sequence shown here is derived from an EMBL/GenBank/DDBJ whole genome shotgun (WGS) entry which is preliminary data.</text>
</comment>
<protein>
    <recommendedName>
        <fullName evidence="4">DUF4283 domain-containing protein</fullName>
    </recommendedName>
</protein>
<feature type="compositionally biased region" description="Basic and acidic residues" evidence="1">
    <location>
        <begin position="288"/>
        <end position="299"/>
    </location>
</feature>
<dbReference type="Proteomes" id="UP000826271">
    <property type="component" value="Unassembled WGS sequence"/>
</dbReference>
<accession>A0AAV6Y0X3</accession>
<proteinExistence type="predicted"/>
<evidence type="ECO:0000313" key="2">
    <source>
        <dbReference type="EMBL" id="KAG8388123.1"/>
    </source>
</evidence>
<evidence type="ECO:0000313" key="3">
    <source>
        <dbReference type="Proteomes" id="UP000826271"/>
    </source>
</evidence>
<gene>
    <name evidence="2" type="ORF">BUALT_Bualt02G0093000</name>
</gene>
<dbReference type="AlphaFoldDB" id="A0AAV6Y0X3"/>
<reference evidence="2" key="1">
    <citation type="submission" date="2019-10" db="EMBL/GenBank/DDBJ databases">
        <authorList>
            <person name="Zhang R."/>
            <person name="Pan Y."/>
            <person name="Wang J."/>
            <person name="Ma R."/>
            <person name="Yu S."/>
        </authorList>
    </citation>
    <scope>NUCLEOTIDE SEQUENCE</scope>
    <source>
        <strain evidence="2">LA-IB0</strain>
        <tissue evidence="2">Leaf</tissue>
    </source>
</reference>